<dbReference type="InterPro" id="IPR011990">
    <property type="entry name" value="TPR-like_helical_dom_sf"/>
</dbReference>
<sequence>MSGGLVNALESHYRRFTDTGDPGLILDPAMRVLAMRVLQVELAAQRADPYVLYLVGMVLWSRGEHLPDGAGDDDGDVAYTLFEMVYRDQPEMLAPELQAAFDARQTADGDPERPESAPGYSAALARLGRAERSGDPAAIADAARWFEARLSYTADDSPLRPYLIMHLGAAQRAIAMGTSDPAPATQAVWLMQEAVAGFLPGHPARAGALVLLGSCHRIRYERTGDPDDIDAAVERAEEAVAEPGGDEPPWRRRSGACMARRTRFEISVDPADIHAAAEHARQLIAEAPRNPQGLVALANAANALAGLHEFDSAAETLNEAVELQREIVELLPRDHPRWAPILADLAGLLALRHAERGAPEDAAQALEAADTALRNLPDHHPERVRLELARETVLRVTGGGQDTGEPPLPGLERYSATGDAESLRQAVAAARQRLAGLPPYHPDQVDKRIMLATLLAELGTWDLDPEQLRESVELAREALRRCRRFPGLGHRLTQLATVQLATSLAGMFLMTNERTSVDEAVDLLKEIVDGDVTGLVRGSLAETLRSRAMLTGSVRDIDEGEALMRAALDGEADPVMQAACQAALCRMLRMRFELTGRAGDLDEATEFARLAARMPPDAPGWVHDAIELSHTLLVRHVALQDPADLDEAVEVARWVLTSYVREPKPRALVDALTALALSLYVRQRDAPDIAEATESARKALALVDEHSRAPALRLNLALCLLASYQTTGEPESLGEAADQAEAALNAISPGYRQAHRYYSLLGDVRAEQYKRSGERSVLDAALAASEQAVRTVPQDGQMRAVLGVKYARLLTRDDSARAYALYKEAATLATAPVDHRIAAAWDWGELGARSGNAEEALAGYATVVELMPLLLWRGLPRDAQERLVTRWRGAASLAASWALELDRPQHAVELLEQGRCLMWSQLAETRTDLSRLRSADPELAARMEAVRVHLDPAAAPVAVLQGNDTDLTRHARAWDELVRRARELPGLADLLRPPSFAESSRAAGDGAVVLVNCAERRSDALIVTPGQVRVVPLEGCGLQDVGDRAVAWQDALAAIDRGTADVGAYLTAYRTVADTLAFLWDHIAEPVLSALSGHDGAELVRVWWVPTGPMALLPLHAAGHHAPGDARTVLDRAVSSYTPTLRDLAQARARTAAATGGSGLVVAVSHAPGVPSLPHAGPEADRVLARLPEASPLREEEATVARVLDELPRRSHLHLACHGDQEVTDSSSARLLLHDGALWLRDLPRLNLAKARLAYLSACRTATGAIHLTDEAVHLAGALHMVGFPEVIATAWQISDELAPEIADLVYAGLAAGGWDPHSSAAPILRSAVLRARDLRPGDPLLWTAYLHVGP</sequence>
<gene>
    <name evidence="2" type="ORF">ETD86_23680</name>
</gene>
<dbReference type="Pfam" id="PF12770">
    <property type="entry name" value="CHAT"/>
    <property type="match status" value="1"/>
</dbReference>
<dbReference type="Gene3D" id="1.25.40.10">
    <property type="entry name" value="Tetratricopeptide repeat domain"/>
    <property type="match status" value="2"/>
</dbReference>
<dbReference type="InterPro" id="IPR024983">
    <property type="entry name" value="CHAT_dom"/>
</dbReference>
<comment type="caution">
    <text evidence="2">The sequence shown here is derived from an EMBL/GenBank/DDBJ whole genome shotgun (WGS) entry which is preliminary data.</text>
</comment>
<dbReference type="SUPFAM" id="SSF48452">
    <property type="entry name" value="TPR-like"/>
    <property type="match status" value="1"/>
</dbReference>
<evidence type="ECO:0000313" key="3">
    <source>
        <dbReference type="Proteomes" id="UP000309128"/>
    </source>
</evidence>
<evidence type="ECO:0000313" key="2">
    <source>
        <dbReference type="EMBL" id="TMR17337.1"/>
    </source>
</evidence>
<dbReference type="RefSeq" id="WP_138668346.1">
    <property type="nucleotide sequence ID" value="NZ_VCKY01000081.1"/>
</dbReference>
<keyword evidence="3" id="KW-1185">Reference proteome</keyword>
<organism evidence="2 3">
    <name type="scientific">Nonomuraea turkmeniaca</name>
    <dbReference type="NCBI Taxonomy" id="103838"/>
    <lineage>
        <taxon>Bacteria</taxon>
        <taxon>Bacillati</taxon>
        <taxon>Actinomycetota</taxon>
        <taxon>Actinomycetes</taxon>
        <taxon>Streptosporangiales</taxon>
        <taxon>Streptosporangiaceae</taxon>
        <taxon>Nonomuraea</taxon>
    </lineage>
</organism>
<accession>A0A5S4FEM0</accession>
<protein>
    <submittedName>
        <fullName evidence="2">CHAT domain-containing protein</fullName>
    </submittedName>
</protein>
<feature type="domain" description="CHAT" evidence="1">
    <location>
        <begin position="1076"/>
        <end position="1350"/>
    </location>
</feature>
<evidence type="ECO:0000259" key="1">
    <source>
        <dbReference type="Pfam" id="PF12770"/>
    </source>
</evidence>
<reference evidence="2 3" key="1">
    <citation type="submission" date="2019-05" db="EMBL/GenBank/DDBJ databases">
        <title>Draft genome sequence of Nonomuraea turkmeniaca DSM 43926.</title>
        <authorList>
            <person name="Saricaoglu S."/>
            <person name="Isik K."/>
        </authorList>
    </citation>
    <scope>NUCLEOTIDE SEQUENCE [LARGE SCALE GENOMIC DNA]</scope>
    <source>
        <strain evidence="2 3">DSM 43926</strain>
    </source>
</reference>
<proteinExistence type="predicted"/>
<name>A0A5S4FEM0_9ACTN</name>
<dbReference type="EMBL" id="VCKY01000081">
    <property type="protein sequence ID" value="TMR17337.1"/>
    <property type="molecule type" value="Genomic_DNA"/>
</dbReference>
<dbReference type="Proteomes" id="UP000309128">
    <property type="component" value="Unassembled WGS sequence"/>
</dbReference>
<dbReference type="OrthoDB" id="3206999at2"/>